<evidence type="ECO:0000313" key="1">
    <source>
        <dbReference type="EMBL" id="ASS89460.1"/>
    </source>
</evidence>
<gene>
    <name evidence="1" type="ORF">AP3564_03645</name>
</gene>
<name>A0A223E2Q3_9BACI</name>
<dbReference type="Proteomes" id="UP000214606">
    <property type="component" value="Chromosome"/>
</dbReference>
<reference evidence="1 2" key="1">
    <citation type="submission" date="2016-10" db="EMBL/GenBank/DDBJ databases">
        <title>The whole genome sequencing and assembly of Aeribacillus pallidus KCTC3564 strain.</title>
        <authorList>
            <person name="Lee Y.-J."/>
            <person name="Park M.-K."/>
            <person name="Yi H."/>
            <person name="Bahn Y.-S."/>
            <person name="Kim J.F."/>
            <person name="Lee D.-W."/>
        </authorList>
    </citation>
    <scope>NUCLEOTIDE SEQUENCE [LARGE SCALE GENOMIC DNA]</scope>
    <source>
        <strain evidence="1 2">KCTC3564</strain>
    </source>
</reference>
<dbReference type="KEGG" id="apak:AP3564_03645"/>
<dbReference type="EMBL" id="CP017703">
    <property type="protein sequence ID" value="ASS89460.1"/>
    <property type="molecule type" value="Genomic_DNA"/>
</dbReference>
<dbReference type="AlphaFoldDB" id="A0A223E2Q3"/>
<accession>A0A223E2Q3</accession>
<sequence length="70" mass="8036">MNRNHQGIDKFLSMLGLALHYSKSVMNHLVHIIDALTTKGFAGTLTDRHHLNFHLKHRTRLTQKVDSATF</sequence>
<protein>
    <submittedName>
        <fullName evidence="1">Uncharacterized protein</fullName>
    </submittedName>
</protein>
<evidence type="ECO:0000313" key="2">
    <source>
        <dbReference type="Proteomes" id="UP000214606"/>
    </source>
</evidence>
<proteinExistence type="predicted"/>
<organism evidence="1 2">
    <name type="scientific">Aeribacillus pallidus</name>
    <dbReference type="NCBI Taxonomy" id="33936"/>
    <lineage>
        <taxon>Bacteria</taxon>
        <taxon>Bacillati</taxon>
        <taxon>Bacillota</taxon>
        <taxon>Bacilli</taxon>
        <taxon>Bacillales</taxon>
        <taxon>Bacillaceae</taxon>
        <taxon>Aeribacillus</taxon>
    </lineage>
</organism>